<evidence type="ECO:0000313" key="2">
    <source>
        <dbReference type="Proteomes" id="UP000784294"/>
    </source>
</evidence>
<dbReference type="AlphaFoldDB" id="A0A3S5CTJ7"/>
<proteinExistence type="predicted"/>
<accession>A0A3S5CTJ7</accession>
<comment type="caution">
    <text evidence="1">The sequence shown here is derived from an EMBL/GenBank/DDBJ whole genome shotgun (WGS) entry which is preliminary data.</text>
</comment>
<dbReference type="Proteomes" id="UP000784294">
    <property type="component" value="Unassembled WGS sequence"/>
</dbReference>
<reference evidence="1" key="1">
    <citation type="submission" date="2018-11" db="EMBL/GenBank/DDBJ databases">
        <authorList>
            <consortium name="Pathogen Informatics"/>
        </authorList>
    </citation>
    <scope>NUCLEOTIDE SEQUENCE</scope>
</reference>
<protein>
    <submittedName>
        <fullName evidence="1">Uncharacterized protein</fullName>
    </submittedName>
</protein>
<evidence type="ECO:0000313" key="1">
    <source>
        <dbReference type="EMBL" id="VEL35726.1"/>
    </source>
</evidence>
<dbReference type="EMBL" id="CAAALY010250501">
    <property type="protein sequence ID" value="VEL35726.1"/>
    <property type="molecule type" value="Genomic_DNA"/>
</dbReference>
<organism evidence="1 2">
    <name type="scientific">Protopolystoma xenopodis</name>
    <dbReference type="NCBI Taxonomy" id="117903"/>
    <lineage>
        <taxon>Eukaryota</taxon>
        <taxon>Metazoa</taxon>
        <taxon>Spiralia</taxon>
        <taxon>Lophotrochozoa</taxon>
        <taxon>Platyhelminthes</taxon>
        <taxon>Monogenea</taxon>
        <taxon>Polyopisthocotylea</taxon>
        <taxon>Polystomatidea</taxon>
        <taxon>Polystomatidae</taxon>
        <taxon>Protopolystoma</taxon>
    </lineage>
</organism>
<name>A0A3S5CTJ7_9PLAT</name>
<keyword evidence="2" id="KW-1185">Reference proteome</keyword>
<sequence length="169" mass="18739">MYFSHSVTVKTLFSFSLNHFALTLDPSPYPASVVNLALPPDSASKAFRSFSLTDGIGSSTSTHLGLAASGFQITFNLSEASFVDAHFVYITRLRFALSHSSASELDTSLVSWSFVATRQKTSFSLFSLDKTTGKCFFYTLLIEIISYCFNDFSFYVYSPIPAPLYLCNF</sequence>
<gene>
    <name evidence="1" type="ORF">PXEA_LOCUS29166</name>
</gene>